<protein>
    <submittedName>
        <fullName evidence="3">Uncharacterized protein</fullName>
    </submittedName>
</protein>
<dbReference type="SUPFAM" id="SSF56815">
    <property type="entry name" value="Sec1/munc18-like (SM) proteins"/>
    <property type="match status" value="1"/>
</dbReference>
<dbReference type="PIRSF" id="PIRSF005715">
    <property type="entry name" value="VPS45_Sec1"/>
    <property type="match status" value="1"/>
</dbReference>
<feature type="compositionally biased region" description="Basic residues" evidence="2">
    <location>
        <begin position="477"/>
        <end position="487"/>
    </location>
</feature>
<dbReference type="Gene3D" id="3.40.50.1910">
    <property type="match status" value="1"/>
</dbReference>
<accession>A0AAW1NYK7</accession>
<dbReference type="Proteomes" id="UP001465755">
    <property type="component" value="Unassembled WGS sequence"/>
</dbReference>
<dbReference type="PANTHER" id="PTHR11679">
    <property type="entry name" value="VESICLE PROTEIN SORTING-ASSOCIATED"/>
    <property type="match status" value="1"/>
</dbReference>
<dbReference type="InterPro" id="IPR043154">
    <property type="entry name" value="Sec-1-like_dom1"/>
</dbReference>
<evidence type="ECO:0000256" key="2">
    <source>
        <dbReference type="SAM" id="MobiDB-lite"/>
    </source>
</evidence>
<keyword evidence="4" id="KW-1185">Reference proteome</keyword>
<dbReference type="Gene3D" id="3.40.50.2060">
    <property type="match status" value="1"/>
</dbReference>
<name>A0AAW1NYK7_9CHLO</name>
<feature type="region of interest" description="Disordered" evidence="2">
    <location>
        <begin position="477"/>
        <end position="496"/>
    </location>
</feature>
<dbReference type="InterPro" id="IPR027482">
    <property type="entry name" value="Sec1-like_dom2"/>
</dbReference>
<dbReference type="Gene3D" id="3.90.830.10">
    <property type="entry name" value="Syntaxin Binding Protein 1, Chain A, domain 2"/>
    <property type="match status" value="1"/>
</dbReference>
<comment type="caution">
    <text evidence="3">The sequence shown here is derived from an EMBL/GenBank/DDBJ whole genome shotgun (WGS) entry which is preliminary data.</text>
</comment>
<dbReference type="EMBL" id="JALJOQ010000079">
    <property type="protein sequence ID" value="KAK9800823.1"/>
    <property type="molecule type" value="Genomic_DNA"/>
</dbReference>
<dbReference type="Gene3D" id="1.25.40.60">
    <property type="match status" value="1"/>
</dbReference>
<feature type="compositionally biased region" description="Low complexity" evidence="2">
    <location>
        <begin position="546"/>
        <end position="567"/>
    </location>
</feature>
<feature type="region of interest" description="Disordered" evidence="2">
    <location>
        <begin position="320"/>
        <end position="352"/>
    </location>
</feature>
<dbReference type="AlphaFoldDB" id="A0AAW1NYK7"/>
<evidence type="ECO:0000313" key="3">
    <source>
        <dbReference type="EMBL" id="KAK9800823.1"/>
    </source>
</evidence>
<dbReference type="InterPro" id="IPR036045">
    <property type="entry name" value="Sec1-like_sf"/>
</dbReference>
<feature type="compositionally biased region" description="Basic and acidic residues" evidence="2">
    <location>
        <begin position="327"/>
        <end position="352"/>
    </location>
</feature>
<feature type="region of interest" description="Disordered" evidence="2">
    <location>
        <begin position="526"/>
        <end position="574"/>
    </location>
</feature>
<dbReference type="InterPro" id="IPR043127">
    <property type="entry name" value="Sec-1-like_dom3a"/>
</dbReference>
<dbReference type="InterPro" id="IPR001619">
    <property type="entry name" value="Sec1-like"/>
</dbReference>
<evidence type="ECO:0000256" key="1">
    <source>
        <dbReference type="ARBA" id="ARBA00009884"/>
    </source>
</evidence>
<gene>
    <name evidence="3" type="ORF">WJX73_002106</name>
</gene>
<sequence length="645" mass="70304">MGDFRSLVRTRLLDEMLGGVKASGGADWSVLVMDAVTTRVMSRACRISEILDYGVSLVENLSKRREPLPTLSGVYFITPTDASLQELMGDFKTKALYKTAHVFFSSRVDPKILATFKASAPPALLGCLKSLKEVNVEMLLLDKRSFLTDQERAMQSLFGDSHDASATYRTELGTMAGRLASAFAAMKEFPSIRFRARAPSDDVVTDERLLAAQRLAVEVHERLTPLQGRGGLPNTDTCDLIVLDRGFDPVAPVIHEWTYEAMAYDLVGLENSTFGYTAQTGVGSKQVEAVLDDRDDLWVKLRHKFIADVQRETAALGESLRTKNKAGKFESQKPGRTDSGQDKSNKSADMRGLRNVAEDLNNYMEQKSRIGVHTELCSQLTHAIDEQDLMQLGKLEQACVYGDASTKEVLAYLQTHPRISSQDKLRLVMCLVGSHPSKMDDTKAATWIKLGVLTQADVATINAMECIGVPVRKHTSKASKLLGRKSRPKDGRKGQSIEAGGYELERFVPLLQEVLEDHIAGTLKQDDFPYVNPPNDTGGGAGGRGASVRSRPAGWARRAATASAGSGNLDAPASNGARGRRVVIFVIGGITRSELRVAHLMSAKLGRDVVLGSNVVDTPKSYLSRLAALSGNPDHLALEMSNAHM</sequence>
<dbReference type="GO" id="GO:0016192">
    <property type="term" value="P:vesicle-mediated transport"/>
    <property type="evidence" value="ECO:0007669"/>
    <property type="project" value="InterPro"/>
</dbReference>
<organism evidence="3 4">
    <name type="scientific">Symbiochloris irregularis</name>
    <dbReference type="NCBI Taxonomy" id="706552"/>
    <lineage>
        <taxon>Eukaryota</taxon>
        <taxon>Viridiplantae</taxon>
        <taxon>Chlorophyta</taxon>
        <taxon>core chlorophytes</taxon>
        <taxon>Trebouxiophyceae</taxon>
        <taxon>Trebouxiales</taxon>
        <taxon>Trebouxiaceae</taxon>
        <taxon>Symbiochloris</taxon>
    </lineage>
</organism>
<proteinExistence type="inferred from homology"/>
<dbReference type="Pfam" id="PF00995">
    <property type="entry name" value="Sec1"/>
    <property type="match status" value="1"/>
</dbReference>
<comment type="similarity">
    <text evidence="1">Belongs to the STXBP/unc-18/SEC1 family.</text>
</comment>
<evidence type="ECO:0000313" key="4">
    <source>
        <dbReference type="Proteomes" id="UP001465755"/>
    </source>
</evidence>
<reference evidence="3 4" key="1">
    <citation type="journal article" date="2024" name="Nat. Commun.">
        <title>Phylogenomics reveals the evolutionary origins of lichenization in chlorophyte algae.</title>
        <authorList>
            <person name="Puginier C."/>
            <person name="Libourel C."/>
            <person name="Otte J."/>
            <person name="Skaloud P."/>
            <person name="Haon M."/>
            <person name="Grisel S."/>
            <person name="Petersen M."/>
            <person name="Berrin J.G."/>
            <person name="Delaux P.M."/>
            <person name="Dal Grande F."/>
            <person name="Keller J."/>
        </authorList>
    </citation>
    <scope>NUCLEOTIDE SEQUENCE [LARGE SCALE GENOMIC DNA]</scope>
    <source>
        <strain evidence="3 4">SAG 2036</strain>
    </source>
</reference>